<dbReference type="Pfam" id="PF02803">
    <property type="entry name" value="Thiolase_C"/>
    <property type="match status" value="1"/>
</dbReference>
<dbReference type="PANTHER" id="PTHR18919">
    <property type="entry name" value="ACETYL-COA C-ACYLTRANSFERASE"/>
    <property type="match status" value="1"/>
</dbReference>
<comment type="subcellular location">
    <subcellularLocation>
        <location evidence="1">Cytoplasm</location>
    </subcellularLocation>
</comment>
<evidence type="ECO:0000256" key="7">
    <source>
        <dbReference type="ARBA" id="ARBA00044137"/>
    </source>
</evidence>
<evidence type="ECO:0000256" key="2">
    <source>
        <dbReference type="ARBA" id="ARBA00010982"/>
    </source>
</evidence>
<dbReference type="NCBIfam" id="TIGR01930">
    <property type="entry name" value="AcCoA-C-Actrans"/>
    <property type="match status" value="1"/>
</dbReference>
<dbReference type="InterPro" id="IPR002155">
    <property type="entry name" value="Thiolase"/>
</dbReference>
<dbReference type="GO" id="GO:0005737">
    <property type="term" value="C:cytoplasm"/>
    <property type="evidence" value="ECO:0007669"/>
    <property type="project" value="UniProtKB-SubCell"/>
</dbReference>
<dbReference type="EC" id="2.3.1.9" evidence="3"/>
<dbReference type="AlphaFoldDB" id="A0A845QIM6"/>
<dbReference type="Gene3D" id="3.40.47.10">
    <property type="match status" value="1"/>
</dbReference>
<protein>
    <recommendedName>
        <fullName evidence="7">Acetyl-CoA acetyltransferase</fullName>
        <ecNumber evidence="3">2.3.1.9</ecNumber>
    </recommendedName>
    <alternativeName>
        <fullName evidence="6">Acetoacetyl-CoA thiolase</fullName>
    </alternativeName>
</protein>
<evidence type="ECO:0000256" key="10">
    <source>
        <dbReference type="RuleBase" id="RU003557"/>
    </source>
</evidence>
<comment type="catalytic activity">
    <reaction evidence="8">
        <text>2 acetyl-CoA = acetoacetyl-CoA + CoA</text>
        <dbReference type="Rhea" id="RHEA:21036"/>
        <dbReference type="ChEBI" id="CHEBI:57286"/>
        <dbReference type="ChEBI" id="CHEBI:57287"/>
        <dbReference type="ChEBI" id="CHEBI:57288"/>
        <dbReference type="EC" id="2.3.1.9"/>
    </reaction>
</comment>
<evidence type="ECO:0000256" key="8">
    <source>
        <dbReference type="ARBA" id="ARBA00051550"/>
    </source>
</evidence>
<dbReference type="InterPro" id="IPR016039">
    <property type="entry name" value="Thiolase-like"/>
</dbReference>
<evidence type="ECO:0000259" key="11">
    <source>
        <dbReference type="Pfam" id="PF00108"/>
    </source>
</evidence>
<dbReference type="PROSITE" id="PS00737">
    <property type="entry name" value="THIOLASE_2"/>
    <property type="match status" value="1"/>
</dbReference>
<dbReference type="InterPro" id="IPR020617">
    <property type="entry name" value="Thiolase_C"/>
</dbReference>
<gene>
    <name evidence="13" type="ORF">D0435_08695</name>
</gene>
<evidence type="ECO:0000313" key="13">
    <source>
        <dbReference type="EMBL" id="NBH61729.1"/>
    </source>
</evidence>
<keyword evidence="4 10" id="KW-0808">Transferase</keyword>
<dbReference type="Pfam" id="PF00108">
    <property type="entry name" value="Thiolase_N"/>
    <property type="match status" value="1"/>
</dbReference>
<evidence type="ECO:0000259" key="12">
    <source>
        <dbReference type="Pfam" id="PF02803"/>
    </source>
</evidence>
<reference evidence="13 14" key="1">
    <citation type="submission" date="2018-08" db="EMBL/GenBank/DDBJ databases">
        <title>Murine metabolic-syndrome-specific gut microbial biobank.</title>
        <authorList>
            <person name="Liu C."/>
        </authorList>
    </citation>
    <scope>NUCLEOTIDE SEQUENCE [LARGE SCALE GENOMIC DNA]</scope>
    <source>
        <strain evidence="13 14">28</strain>
    </source>
</reference>
<keyword evidence="5 10" id="KW-0012">Acyltransferase</keyword>
<proteinExistence type="inferred from homology"/>
<feature type="active site" description="Proton acceptor" evidence="9">
    <location>
        <position position="380"/>
    </location>
</feature>
<evidence type="ECO:0000256" key="1">
    <source>
        <dbReference type="ARBA" id="ARBA00004496"/>
    </source>
</evidence>
<dbReference type="GO" id="GO:0003985">
    <property type="term" value="F:acetyl-CoA C-acetyltransferase activity"/>
    <property type="evidence" value="ECO:0007669"/>
    <property type="project" value="UniProtKB-EC"/>
</dbReference>
<dbReference type="RefSeq" id="WP_160202013.1">
    <property type="nucleotide sequence ID" value="NZ_QXWK01000014.1"/>
</dbReference>
<dbReference type="Proteomes" id="UP000446866">
    <property type="component" value="Unassembled WGS sequence"/>
</dbReference>
<organism evidence="13 14">
    <name type="scientific">Anaerotruncus colihominis</name>
    <dbReference type="NCBI Taxonomy" id="169435"/>
    <lineage>
        <taxon>Bacteria</taxon>
        <taxon>Bacillati</taxon>
        <taxon>Bacillota</taxon>
        <taxon>Clostridia</taxon>
        <taxon>Eubacteriales</taxon>
        <taxon>Oscillospiraceae</taxon>
        <taxon>Anaerotruncus</taxon>
    </lineage>
</organism>
<dbReference type="CDD" id="cd00751">
    <property type="entry name" value="thiolase"/>
    <property type="match status" value="1"/>
</dbReference>
<name>A0A845QIM6_9FIRM</name>
<evidence type="ECO:0000256" key="3">
    <source>
        <dbReference type="ARBA" id="ARBA00012705"/>
    </source>
</evidence>
<keyword evidence="14" id="KW-1185">Reference proteome</keyword>
<feature type="active site" description="Acyl-thioester intermediate" evidence="9">
    <location>
        <position position="88"/>
    </location>
</feature>
<evidence type="ECO:0000256" key="9">
    <source>
        <dbReference type="PIRSR" id="PIRSR000429-1"/>
    </source>
</evidence>
<evidence type="ECO:0000313" key="14">
    <source>
        <dbReference type="Proteomes" id="UP000446866"/>
    </source>
</evidence>
<accession>A0A845QIM6</accession>
<dbReference type="PROSITE" id="PS00098">
    <property type="entry name" value="THIOLASE_1"/>
    <property type="match status" value="1"/>
</dbReference>
<dbReference type="PIRSF" id="PIRSF000429">
    <property type="entry name" value="Ac-CoA_Ac_transf"/>
    <property type="match status" value="1"/>
</dbReference>
<dbReference type="InterPro" id="IPR020616">
    <property type="entry name" value="Thiolase_N"/>
</dbReference>
<dbReference type="PANTHER" id="PTHR18919:SF107">
    <property type="entry name" value="ACETYL-COA ACETYLTRANSFERASE, CYTOSOLIC"/>
    <property type="match status" value="1"/>
</dbReference>
<dbReference type="InterPro" id="IPR020615">
    <property type="entry name" value="Thiolase_acyl_enz_int_AS"/>
</dbReference>
<feature type="domain" description="Thiolase N-terminal" evidence="11">
    <location>
        <begin position="4"/>
        <end position="263"/>
    </location>
</feature>
<feature type="domain" description="Thiolase C-terminal" evidence="12">
    <location>
        <begin position="271"/>
        <end position="393"/>
    </location>
</feature>
<dbReference type="EMBL" id="QXWK01000014">
    <property type="protein sequence ID" value="NBH61729.1"/>
    <property type="molecule type" value="Genomic_DNA"/>
</dbReference>
<evidence type="ECO:0000256" key="6">
    <source>
        <dbReference type="ARBA" id="ARBA00030755"/>
    </source>
</evidence>
<comment type="caution">
    <text evidence="13">The sequence shown here is derived from an EMBL/GenBank/DDBJ whole genome shotgun (WGS) entry which is preliminary data.</text>
</comment>
<dbReference type="InterPro" id="IPR020613">
    <property type="entry name" value="Thiolase_CS"/>
</dbReference>
<dbReference type="FunFam" id="3.40.47.10:FF:000010">
    <property type="entry name" value="Acetyl-CoA acetyltransferase (Thiolase)"/>
    <property type="match status" value="1"/>
</dbReference>
<evidence type="ECO:0000256" key="5">
    <source>
        <dbReference type="ARBA" id="ARBA00023315"/>
    </source>
</evidence>
<sequence>MREVVIASAARTPIGSFGGSLKGVPTRQLGAIAIKAAVERAGIKPEQVDEVIMGCVLQGGLGQNVSRQMALDAGLPNEVPTMTINKVCGSGLRAVELAAQIIKAGDADIVIAGGAENMSATAYAMPAARWGARMNNTQMVDMMVNDGLWDAFNGYHMGITAENVAEQWGITREELDEFAVISQQRAEAAIKEGKFKDEIVPVEIPQRKGDPIVFDTDEYPKFGASIEKMAKLKPAFKKDGIVTAANASGINDAGAALVVMSKEKADELGIKPLCTIKSYASGGVDPSIMGVGPVPASKKALEKAGLKIEDIDLVEANEAFATQSLAVRKDLGLDPEKTNVNGGAIALGHPIGASGARILISLIYEMQKREDAKYGLATLCIGGGMGTTVIVEK</sequence>
<evidence type="ECO:0000256" key="4">
    <source>
        <dbReference type="ARBA" id="ARBA00022679"/>
    </source>
</evidence>
<dbReference type="SUPFAM" id="SSF53901">
    <property type="entry name" value="Thiolase-like"/>
    <property type="match status" value="2"/>
</dbReference>
<comment type="similarity">
    <text evidence="2 10">Belongs to the thiolase-like superfamily. Thiolase family.</text>
</comment>
<feature type="active site" description="Proton acceptor" evidence="9">
    <location>
        <position position="349"/>
    </location>
</feature>